<proteinExistence type="predicted"/>
<feature type="non-terminal residue" evidence="2">
    <location>
        <position position="1"/>
    </location>
</feature>
<reference evidence="2" key="2">
    <citation type="submission" date="2022-01" db="EMBL/GenBank/DDBJ databases">
        <authorList>
            <person name="Yamashiro T."/>
            <person name="Shiraishi A."/>
            <person name="Satake H."/>
            <person name="Nakayama K."/>
        </authorList>
    </citation>
    <scope>NUCLEOTIDE SEQUENCE</scope>
</reference>
<evidence type="ECO:0000313" key="3">
    <source>
        <dbReference type="Proteomes" id="UP001151760"/>
    </source>
</evidence>
<keyword evidence="3" id="KW-1185">Reference proteome</keyword>
<evidence type="ECO:0000256" key="1">
    <source>
        <dbReference type="SAM" id="MobiDB-lite"/>
    </source>
</evidence>
<gene>
    <name evidence="2" type="ORF">Tco_0951570</name>
</gene>
<sequence length="128" mass="13976">DPPAGLNQGKQTKRRRTKESESSKNPSSTKETPKGKAPTKGSKTGKSASAKEPVEESIAEVVMDDAGDDVVHDEDQPQDASKPKTTSRFHQLQTKTHKHLIMQCSNFQVLGAPLTKWTRQGVQHDTTG</sequence>
<accession>A0ABQ5DUI7</accession>
<name>A0ABQ5DUI7_9ASTR</name>
<organism evidence="2 3">
    <name type="scientific">Tanacetum coccineum</name>
    <dbReference type="NCBI Taxonomy" id="301880"/>
    <lineage>
        <taxon>Eukaryota</taxon>
        <taxon>Viridiplantae</taxon>
        <taxon>Streptophyta</taxon>
        <taxon>Embryophyta</taxon>
        <taxon>Tracheophyta</taxon>
        <taxon>Spermatophyta</taxon>
        <taxon>Magnoliopsida</taxon>
        <taxon>eudicotyledons</taxon>
        <taxon>Gunneridae</taxon>
        <taxon>Pentapetalae</taxon>
        <taxon>asterids</taxon>
        <taxon>campanulids</taxon>
        <taxon>Asterales</taxon>
        <taxon>Asteraceae</taxon>
        <taxon>Asteroideae</taxon>
        <taxon>Anthemideae</taxon>
        <taxon>Anthemidinae</taxon>
        <taxon>Tanacetum</taxon>
    </lineage>
</organism>
<dbReference type="EMBL" id="BQNB010015681">
    <property type="protein sequence ID" value="GJT42855.1"/>
    <property type="molecule type" value="Genomic_DNA"/>
</dbReference>
<reference evidence="2" key="1">
    <citation type="journal article" date="2022" name="Int. J. Mol. Sci.">
        <title>Draft Genome of Tanacetum Coccineum: Genomic Comparison of Closely Related Tanacetum-Family Plants.</title>
        <authorList>
            <person name="Yamashiro T."/>
            <person name="Shiraishi A."/>
            <person name="Nakayama K."/>
            <person name="Satake H."/>
        </authorList>
    </citation>
    <scope>NUCLEOTIDE SEQUENCE</scope>
</reference>
<protein>
    <submittedName>
        <fullName evidence="2">Uncharacterized protein</fullName>
    </submittedName>
</protein>
<evidence type="ECO:0000313" key="2">
    <source>
        <dbReference type="EMBL" id="GJT42855.1"/>
    </source>
</evidence>
<comment type="caution">
    <text evidence="2">The sequence shown here is derived from an EMBL/GenBank/DDBJ whole genome shotgun (WGS) entry which is preliminary data.</text>
</comment>
<feature type="compositionally biased region" description="Acidic residues" evidence="1">
    <location>
        <begin position="55"/>
        <end position="68"/>
    </location>
</feature>
<feature type="region of interest" description="Disordered" evidence="1">
    <location>
        <begin position="1"/>
        <end position="90"/>
    </location>
</feature>
<dbReference type="Proteomes" id="UP001151760">
    <property type="component" value="Unassembled WGS sequence"/>
</dbReference>
<feature type="compositionally biased region" description="Low complexity" evidence="1">
    <location>
        <begin position="39"/>
        <end position="51"/>
    </location>
</feature>